<dbReference type="GO" id="GO:0004674">
    <property type="term" value="F:protein serine/threonine kinase activity"/>
    <property type="evidence" value="ECO:0007669"/>
    <property type="project" value="UniProtKB-KW"/>
</dbReference>
<comment type="catalytic activity">
    <reaction evidence="12">
        <text>L-threonyl-[protein] + ATP = O-phospho-L-threonyl-[protein] + ADP + H(+)</text>
        <dbReference type="Rhea" id="RHEA:46608"/>
        <dbReference type="Rhea" id="RHEA-COMP:11060"/>
        <dbReference type="Rhea" id="RHEA-COMP:11605"/>
        <dbReference type="ChEBI" id="CHEBI:15378"/>
        <dbReference type="ChEBI" id="CHEBI:30013"/>
        <dbReference type="ChEBI" id="CHEBI:30616"/>
        <dbReference type="ChEBI" id="CHEBI:61977"/>
        <dbReference type="ChEBI" id="CHEBI:456216"/>
        <dbReference type="EC" id="2.7.11.1"/>
    </reaction>
</comment>
<evidence type="ECO:0000256" key="8">
    <source>
        <dbReference type="ARBA" id="ARBA00022741"/>
    </source>
</evidence>
<keyword evidence="6" id="KW-0597">Phosphoprotein</keyword>
<evidence type="ECO:0000259" key="14">
    <source>
        <dbReference type="PROSITE" id="PS50108"/>
    </source>
</evidence>
<evidence type="ECO:0000256" key="6">
    <source>
        <dbReference type="ARBA" id="ARBA00022553"/>
    </source>
</evidence>
<evidence type="ECO:0000256" key="12">
    <source>
        <dbReference type="ARBA" id="ARBA00047899"/>
    </source>
</evidence>
<proteinExistence type="inferred from homology"/>
<gene>
    <name evidence="15" type="ORF">SERLA73DRAFT_57888</name>
</gene>
<dbReference type="InterPro" id="IPR000095">
    <property type="entry name" value="CRIB_dom"/>
</dbReference>
<dbReference type="Proteomes" id="UP000008063">
    <property type="component" value="Unassembled WGS sequence"/>
</dbReference>
<sequence>MSDFLNTSKRPEISTPYDPVHLTHVGFNSSTGEFTGLPKEWQQLLQESGISRSEQEKNPQAVMEIVKFYQEGHGDVWDKMGAVETPYPMPPKTPVDDGFQNPVRQFAHFSLSVS</sequence>
<evidence type="ECO:0000313" key="16">
    <source>
        <dbReference type="Proteomes" id="UP000008063"/>
    </source>
</evidence>
<dbReference type="Gene3D" id="3.90.810.10">
    <property type="entry name" value="CRIB domain"/>
    <property type="match status" value="1"/>
</dbReference>
<dbReference type="InterPro" id="IPR033923">
    <property type="entry name" value="PAK_BD"/>
</dbReference>
<organism evidence="16">
    <name type="scientific">Serpula lacrymans var. lacrymans (strain S7.3)</name>
    <name type="common">Dry rot fungus</name>
    <dbReference type="NCBI Taxonomy" id="936435"/>
    <lineage>
        <taxon>Eukaryota</taxon>
        <taxon>Fungi</taxon>
        <taxon>Dikarya</taxon>
        <taxon>Basidiomycota</taxon>
        <taxon>Agaricomycotina</taxon>
        <taxon>Agaricomycetes</taxon>
        <taxon>Agaricomycetidae</taxon>
        <taxon>Boletales</taxon>
        <taxon>Coniophorineae</taxon>
        <taxon>Serpulaceae</taxon>
        <taxon>Serpula</taxon>
    </lineage>
</organism>
<evidence type="ECO:0000256" key="11">
    <source>
        <dbReference type="ARBA" id="ARBA00023212"/>
    </source>
</evidence>
<dbReference type="GO" id="GO:0007015">
    <property type="term" value="P:actin filament organization"/>
    <property type="evidence" value="ECO:0007669"/>
    <property type="project" value="InterPro"/>
</dbReference>
<dbReference type="GO" id="GO:0005524">
    <property type="term" value="F:ATP binding"/>
    <property type="evidence" value="ECO:0007669"/>
    <property type="project" value="UniProtKB-KW"/>
</dbReference>
<evidence type="ECO:0000256" key="5">
    <source>
        <dbReference type="ARBA" id="ARBA00022527"/>
    </source>
</evidence>
<comment type="catalytic activity">
    <reaction evidence="13">
        <text>L-seryl-[protein] + ATP = O-phospho-L-seryl-[protein] + ADP + H(+)</text>
        <dbReference type="Rhea" id="RHEA:17989"/>
        <dbReference type="Rhea" id="RHEA-COMP:9863"/>
        <dbReference type="Rhea" id="RHEA-COMP:11604"/>
        <dbReference type="ChEBI" id="CHEBI:15378"/>
        <dbReference type="ChEBI" id="CHEBI:29999"/>
        <dbReference type="ChEBI" id="CHEBI:30616"/>
        <dbReference type="ChEBI" id="CHEBI:83421"/>
        <dbReference type="ChEBI" id="CHEBI:456216"/>
        <dbReference type="EC" id="2.7.11.1"/>
    </reaction>
</comment>
<dbReference type="GO" id="GO:0005856">
    <property type="term" value="C:cytoskeleton"/>
    <property type="evidence" value="ECO:0007669"/>
    <property type="project" value="UniProtKB-SubCell"/>
</dbReference>
<accession>F8Q3P4</accession>
<keyword evidence="16" id="KW-1185">Reference proteome</keyword>
<feature type="domain" description="CRIB" evidence="14">
    <location>
        <begin position="13"/>
        <end position="26"/>
    </location>
</feature>
<comment type="similarity">
    <text evidence="2">Belongs to the protein kinase superfamily. STE Ser/Thr protein kinase family. STE20 subfamily.</text>
</comment>
<keyword evidence="9" id="KW-0418">Kinase</keyword>
<evidence type="ECO:0000256" key="7">
    <source>
        <dbReference type="ARBA" id="ARBA00022679"/>
    </source>
</evidence>
<evidence type="ECO:0000256" key="10">
    <source>
        <dbReference type="ARBA" id="ARBA00022840"/>
    </source>
</evidence>
<keyword evidence="11" id="KW-0206">Cytoskeleton</keyword>
<dbReference type="SMART" id="SM00285">
    <property type="entry name" value="PBD"/>
    <property type="match status" value="1"/>
</dbReference>
<dbReference type="HOGENOM" id="CLU_129373_1_0_1"/>
<dbReference type="CDD" id="cd01093">
    <property type="entry name" value="CRIB_PAK_like"/>
    <property type="match status" value="1"/>
</dbReference>
<dbReference type="PROSITE" id="PS50108">
    <property type="entry name" value="CRIB"/>
    <property type="match status" value="1"/>
</dbReference>
<keyword evidence="4" id="KW-0963">Cytoplasm</keyword>
<evidence type="ECO:0000313" key="15">
    <source>
        <dbReference type="EMBL" id="EGN96750.1"/>
    </source>
</evidence>
<dbReference type="STRING" id="936435.F8Q3P4"/>
<evidence type="ECO:0000256" key="13">
    <source>
        <dbReference type="ARBA" id="ARBA00048679"/>
    </source>
</evidence>
<name>F8Q3P4_SERL3</name>
<keyword evidence="5" id="KW-0723">Serine/threonine-protein kinase</keyword>
<evidence type="ECO:0000256" key="9">
    <source>
        <dbReference type="ARBA" id="ARBA00022777"/>
    </source>
</evidence>
<dbReference type="EMBL" id="GL945483">
    <property type="protein sequence ID" value="EGN96750.1"/>
    <property type="molecule type" value="Genomic_DNA"/>
</dbReference>
<evidence type="ECO:0000256" key="1">
    <source>
        <dbReference type="ARBA" id="ARBA00004245"/>
    </source>
</evidence>
<comment type="subcellular location">
    <subcellularLocation>
        <location evidence="1">Cytoplasm</location>
        <location evidence="1">Cytoskeleton</location>
    </subcellularLocation>
</comment>
<dbReference type="FunFam" id="3.90.810.10:FF:000005">
    <property type="entry name" value="Non-specific serine/threonine protein kinase"/>
    <property type="match status" value="1"/>
</dbReference>
<dbReference type="InterPro" id="IPR011026">
    <property type="entry name" value="WAS_C"/>
</dbReference>
<keyword evidence="7" id="KW-0808">Transferase</keyword>
<dbReference type="Pfam" id="PF00786">
    <property type="entry name" value="PBD"/>
    <property type="match status" value="1"/>
</dbReference>
<evidence type="ECO:0000256" key="2">
    <source>
        <dbReference type="ARBA" id="ARBA00008874"/>
    </source>
</evidence>
<keyword evidence="8" id="KW-0547">Nucleotide-binding</keyword>
<keyword evidence="10" id="KW-0067">ATP-binding</keyword>
<dbReference type="EC" id="2.7.11.1" evidence="3"/>
<dbReference type="OMA" id="TAFIAKI"/>
<evidence type="ECO:0000256" key="4">
    <source>
        <dbReference type="ARBA" id="ARBA00022490"/>
    </source>
</evidence>
<dbReference type="InterPro" id="IPR036936">
    <property type="entry name" value="CRIB_dom_sf"/>
</dbReference>
<dbReference type="SUPFAM" id="SSF47912">
    <property type="entry name" value="Wiscott-Aldrich syndrome protein, WASP, C-terminal domain"/>
    <property type="match status" value="1"/>
</dbReference>
<dbReference type="InParanoid" id="F8Q3P4"/>
<protein>
    <recommendedName>
        <fullName evidence="3">non-specific serine/threonine protein kinase</fullName>
        <ecNumber evidence="3">2.7.11.1</ecNumber>
    </recommendedName>
</protein>
<evidence type="ECO:0000256" key="3">
    <source>
        <dbReference type="ARBA" id="ARBA00012513"/>
    </source>
</evidence>
<dbReference type="AlphaFoldDB" id="F8Q3P4"/>
<reference evidence="16" key="1">
    <citation type="journal article" date="2011" name="Science">
        <title>The plant cell wall-decomposing machinery underlies the functional diversity of forest fungi.</title>
        <authorList>
            <person name="Eastwood D.C."/>
            <person name="Floudas D."/>
            <person name="Binder M."/>
            <person name="Majcherczyk A."/>
            <person name="Schneider P."/>
            <person name="Aerts A."/>
            <person name="Asiegbu F.O."/>
            <person name="Baker S.E."/>
            <person name="Barry K."/>
            <person name="Bendiksby M."/>
            <person name="Blumentritt M."/>
            <person name="Coutinho P.M."/>
            <person name="Cullen D."/>
            <person name="de Vries R.P."/>
            <person name="Gathman A."/>
            <person name="Goodell B."/>
            <person name="Henrissat B."/>
            <person name="Ihrmark K."/>
            <person name="Kauserud H."/>
            <person name="Kohler A."/>
            <person name="LaButti K."/>
            <person name="Lapidus A."/>
            <person name="Lavin J.L."/>
            <person name="Lee Y.-H."/>
            <person name="Lindquist E."/>
            <person name="Lilly W."/>
            <person name="Lucas S."/>
            <person name="Morin E."/>
            <person name="Murat C."/>
            <person name="Oguiza J.A."/>
            <person name="Park J."/>
            <person name="Pisabarro A.G."/>
            <person name="Riley R."/>
            <person name="Rosling A."/>
            <person name="Salamov A."/>
            <person name="Schmidt O."/>
            <person name="Schmutz J."/>
            <person name="Skrede I."/>
            <person name="Stenlid J."/>
            <person name="Wiebenga A."/>
            <person name="Xie X."/>
            <person name="Kuees U."/>
            <person name="Hibbett D.S."/>
            <person name="Hoffmeister D."/>
            <person name="Hoegberg N."/>
            <person name="Martin F."/>
            <person name="Grigoriev I.V."/>
            <person name="Watkinson S.C."/>
        </authorList>
    </citation>
    <scope>NUCLEOTIDE SEQUENCE [LARGE SCALE GENOMIC DNA]</scope>
    <source>
        <strain evidence="16">strain S7.3</strain>
    </source>
</reference>